<dbReference type="AlphaFoldDB" id="A0A8H5LJW9"/>
<feature type="domain" description="HAT C-terminal dimerisation" evidence="7">
    <location>
        <begin position="813"/>
        <end position="891"/>
    </location>
</feature>
<gene>
    <name evidence="8" type="ORF">D9758_013966</name>
</gene>
<keyword evidence="3" id="KW-0863">Zinc-finger</keyword>
<dbReference type="OrthoDB" id="2677917at2759"/>
<evidence type="ECO:0000256" key="6">
    <source>
        <dbReference type="SAM" id="MobiDB-lite"/>
    </source>
</evidence>
<dbReference type="Proteomes" id="UP000559256">
    <property type="component" value="Unassembled WGS sequence"/>
</dbReference>
<reference evidence="8 9" key="1">
    <citation type="journal article" date="2020" name="ISME J.">
        <title>Uncovering the hidden diversity of litter-decomposition mechanisms in mushroom-forming fungi.</title>
        <authorList>
            <person name="Floudas D."/>
            <person name="Bentzer J."/>
            <person name="Ahren D."/>
            <person name="Johansson T."/>
            <person name="Persson P."/>
            <person name="Tunlid A."/>
        </authorList>
    </citation>
    <scope>NUCLEOTIDE SEQUENCE [LARGE SCALE GENOMIC DNA]</scope>
    <source>
        <strain evidence="8 9">CBS 291.85</strain>
    </source>
</reference>
<dbReference type="Pfam" id="PF05699">
    <property type="entry name" value="Dimer_Tnp_hAT"/>
    <property type="match status" value="1"/>
</dbReference>
<protein>
    <recommendedName>
        <fullName evidence="7">HAT C-terminal dimerisation domain-containing protein</fullName>
    </recommendedName>
</protein>
<dbReference type="InterPro" id="IPR012337">
    <property type="entry name" value="RNaseH-like_sf"/>
</dbReference>
<evidence type="ECO:0000256" key="3">
    <source>
        <dbReference type="ARBA" id="ARBA00022771"/>
    </source>
</evidence>
<dbReference type="PANTHER" id="PTHR46481">
    <property type="entry name" value="ZINC FINGER BED DOMAIN-CONTAINING PROTEIN 4"/>
    <property type="match status" value="1"/>
</dbReference>
<name>A0A8H5LJW9_9AGAR</name>
<feature type="compositionally biased region" description="Basic and acidic residues" evidence="6">
    <location>
        <begin position="26"/>
        <end position="38"/>
    </location>
</feature>
<keyword evidence="9" id="KW-1185">Reference proteome</keyword>
<evidence type="ECO:0000256" key="1">
    <source>
        <dbReference type="ARBA" id="ARBA00004123"/>
    </source>
</evidence>
<comment type="subcellular location">
    <subcellularLocation>
        <location evidence="1">Nucleus</location>
    </subcellularLocation>
</comment>
<organism evidence="8 9">
    <name type="scientific">Tetrapyrgos nigripes</name>
    <dbReference type="NCBI Taxonomy" id="182062"/>
    <lineage>
        <taxon>Eukaryota</taxon>
        <taxon>Fungi</taxon>
        <taxon>Dikarya</taxon>
        <taxon>Basidiomycota</taxon>
        <taxon>Agaricomycotina</taxon>
        <taxon>Agaricomycetes</taxon>
        <taxon>Agaricomycetidae</taxon>
        <taxon>Agaricales</taxon>
        <taxon>Marasmiineae</taxon>
        <taxon>Marasmiaceae</taxon>
        <taxon>Tetrapyrgos</taxon>
    </lineage>
</organism>
<sequence>MPPSAQALSPSTPNAETQPIQKRKRNPSERASEGEKQKWPRNSNFGKRKNTTTTTNKLKTKNTSKPTVMSEEEDEASQAESGIEEIVEVDKNGMKKSRRSLTSAPKPTKKPATPAADADDEDIPNLEEVEDSDDEDGDKDDCDSGGEERAERLQEEADEEELGQRNGVNPSTLFFDPEPTIEYRKDNRKCVVFRCSNSKCKRREVVRYLDTRDSSSTGNMRTHVKSCWGEEILLEADKAKDVDEGRKVTGGYKRNGSITAAFEKRKGSAANVTYSYRQHTKAETRVEIVRWVSESLRPLTIVKDRGFNCLMKTGRPHYYLPHPTTVSRDVKAVFAKTRRRIADMLQNTESDINCCIDTWSSPNHKAYAAITAHFEHEGHMLSLLMDFIEIAKSHSGENMAEAFAGMLQEFGIAHKLLSITCDNASNNDTMIESLEERLTGWAGRASRTRCFAHIVNLVAKSLLKLFDTAPKKAKEAAEEAQNVWAGLGDELETEEDDETIAKLAEGMDLEDVVTQLCQADNTEDDDIDGLVDELEEMSAEERKELEQCIKPVKIVLVKLRRISFKIINSTTKLLPAWKETVVDKGLDQKMLPRDVTTRWNSTYDMTSTSCDYRPAIDSMTADRANELRAFELSGEEWNIVGQLVKVLRILKDATEFFSRNDVPNLAAVIPAMDKIDSTFSNFILDNKLHPAIRSAVSIAKKTLNRYYDKTDHSEVYRIAMSTSPFVICVICSLCIVLHPRHKLSYFEENGWEKEWIDAARDICREEYNRKYKGWYESEVVEVEAAAKLQPKLKNQFDELDAYLPPKKSRLRDELNRYLSTDPEAVKDPIQWWTSKSSEFPCLSRMAMNYLSIPATSVAVERVFSRGRILISHIRNGLSAQTMRSLLCLGSWSILGLVHDDDLRVVATLPEVDPKLGDEYGDYEMESGWDTI</sequence>
<feature type="compositionally biased region" description="Basic and acidic residues" evidence="6">
    <location>
        <begin position="146"/>
        <end position="155"/>
    </location>
</feature>
<feature type="compositionally biased region" description="Acidic residues" evidence="6">
    <location>
        <begin position="117"/>
        <end position="145"/>
    </location>
</feature>
<dbReference type="GO" id="GO:0046983">
    <property type="term" value="F:protein dimerization activity"/>
    <property type="evidence" value="ECO:0007669"/>
    <property type="project" value="InterPro"/>
</dbReference>
<feature type="compositionally biased region" description="Low complexity" evidence="6">
    <location>
        <begin position="104"/>
        <end position="116"/>
    </location>
</feature>
<evidence type="ECO:0000256" key="2">
    <source>
        <dbReference type="ARBA" id="ARBA00022723"/>
    </source>
</evidence>
<evidence type="ECO:0000256" key="4">
    <source>
        <dbReference type="ARBA" id="ARBA00022833"/>
    </source>
</evidence>
<feature type="compositionally biased region" description="Polar residues" evidence="6">
    <location>
        <begin position="1"/>
        <end position="20"/>
    </location>
</feature>
<feature type="region of interest" description="Disordered" evidence="6">
    <location>
        <begin position="1"/>
        <end position="179"/>
    </location>
</feature>
<dbReference type="InterPro" id="IPR052035">
    <property type="entry name" value="ZnF_BED_domain_contain"/>
</dbReference>
<feature type="compositionally biased region" description="Low complexity" evidence="6">
    <location>
        <begin position="51"/>
        <end position="67"/>
    </location>
</feature>
<evidence type="ECO:0000313" key="8">
    <source>
        <dbReference type="EMBL" id="KAF5359917.1"/>
    </source>
</evidence>
<dbReference type="EMBL" id="JAACJM010000046">
    <property type="protein sequence ID" value="KAF5359917.1"/>
    <property type="molecule type" value="Genomic_DNA"/>
</dbReference>
<dbReference type="GO" id="GO:0008270">
    <property type="term" value="F:zinc ion binding"/>
    <property type="evidence" value="ECO:0007669"/>
    <property type="project" value="UniProtKB-KW"/>
</dbReference>
<evidence type="ECO:0000313" key="9">
    <source>
        <dbReference type="Proteomes" id="UP000559256"/>
    </source>
</evidence>
<dbReference type="InterPro" id="IPR008906">
    <property type="entry name" value="HATC_C_dom"/>
</dbReference>
<keyword evidence="4" id="KW-0862">Zinc</keyword>
<dbReference type="GO" id="GO:0005634">
    <property type="term" value="C:nucleus"/>
    <property type="evidence" value="ECO:0007669"/>
    <property type="project" value="UniProtKB-SubCell"/>
</dbReference>
<evidence type="ECO:0000256" key="5">
    <source>
        <dbReference type="ARBA" id="ARBA00023242"/>
    </source>
</evidence>
<dbReference type="PANTHER" id="PTHR46481:SF10">
    <property type="entry name" value="ZINC FINGER BED DOMAIN-CONTAINING PROTEIN 39"/>
    <property type="match status" value="1"/>
</dbReference>
<comment type="caution">
    <text evidence="8">The sequence shown here is derived from an EMBL/GenBank/DDBJ whole genome shotgun (WGS) entry which is preliminary data.</text>
</comment>
<feature type="compositionally biased region" description="Acidic residues" evidence="6">
    <location>
        <begin position="70"/>
        <end position="87"/>
    </location>
</feature>
<dbReference type="SUPFAM" id="SSF53098">
    <property type="entry name" value="Ribonuclease H-like"/>
    <property type="match status" value="1"/>
</dbReference>
<proteinExistence type="predicted"/>
<evidence type="ECO:0000259" key="7">
    <source>
        <dbReference type="Pfam" id="PF05699"/>
    </source>
</evidence>
<keyword evidence="2" id="KW-0479">Metal-binding</keyword>
<keyword evidence="5" id="KW-0539">Nucleus</keyword>
<dbReference type="SUPFAM" id="SSF140996">
    <property type="entry name" value="Hermes dimerisation domain"/>
    <property type="match status" value="1"/>
</dbReference>
<accession>A0A8H5LJW9</accession>